<keyword evidence="3" id="KW-1185">Reference proteome</keyword>
<evidence type="ECO:0000259" key="1">
    <source>
        <dbReference type="Pfam" id="PF12697"/>
    </source>
</evidence>
<dbReference type="EMBL" id="FWXV01000011">
    <property type="protein sequence ID" value="SMD25392.1"/>
    <property type="molecule type" value="Genomic_DNA"/>
</dbReference>
<dbReference type="RefSeq" id="WP_084433394.1">
    <property type="nucleotide sequence ID" value="NZ_FWXV01000011.1"/>
</dbReference>
<feature type="domain" description="AB hydrolase-1" evidence="1">
    <location>
        <begin position="54"/>
        <end position="312"/>
    </location>
</feature>
<dbReference type="GO" id="GO:0016787">
    <property type="term" value="F:hydrolase activity"/>
    <property type="evidence" value="ECO:0007669"/>
    <property type="project" value="UniProtKB-KW"/>
</dbReference>
<gene>
    <name evidence="2" type="ORF">SAMN05661093_09089</name>
</gene>
<name>A0A1W2FUI2_KIBAR</name>
<proteinExistence type="predicted"/>
<accession>A0A1W2FUI2</accession>
<dbReference type="Proteomes" id="UP000192674">
    <property type="component" value="Unassembled WGS sequence"/>
</dbReference>
<protein>
    <submittedName>
        <fullName evidence="2">Alpha/beta hydrolase family protein</fullName>
    </submittedName>
</protein>
<evidence type="ECO:0000313" key="3">
    <source>
        <dbReference type="Proteomes" id="UP000192674"/>
    </source>
</evidence>
<keyword evidence="2" id="KW-0378">Hydrolase</keyword>
<dbReference type="SUPFAM" id="SSF53474">
    <property type="entry name" value="alpha/beta-Hydrolases"/>
    <property type="match status" value="1"/>
</dbReference>
<dbReference type="Gene3D" id="3.40.50.1820">
    <property type="entry name" value="alpha/beta hydrolase"/>
    <property type="match status" value="1"/>
</dbReference>
<dbReference type="Pfam" id="PF12697">
    <property type="entry name" value="Abhydrolase_6"/>
    <property type="match status" value="1"/>
</dbReference>
<dbReference type="InterPro" id="IPR000073">
    <property type="entry name" value="AB_hydrolase_1"/>
</dbReference>
<evidence type="ECO:0000313" key="2">
    <source>
        <dbReference type="EMBL" id="SMD25392.1"/>
    </source>
</evidence>
<sequence>MLTVIAAGAVTTPHVQASSTACQEMQFPVSVAGLPYTMAGTLCTPATSGGTVQVLIPGGFYNRSYWDISVEPQIRSFRRAMNNAGYATLTIDRLGTGRSSTPPSVLLTAIAQAGAVHQVVQALRSGSEGPRFDKVILGGHSLGSAIAVIEAATYRDVDGVLVTGMAHRLNATGIIPIFATFVPAALDPKFSAKTLDLGYLTTMPGTRFDSLHKPGPFNAAVATFEESTKDVAAPTELVDAALLGTVTPFTRLVDVPVLSVMASNDPTFCGLLATDCSSSEALRRSEQLFYSPAAQLQTFVVRGYGHSFNFAPNAPEYHNVVARWAQSTVGA</sequence>
<dbReference type="InterPro" id="IPR029058">
    <property type="entry name" value="AB_hydrolase_fold"/>
</dbReference>
<dbReference type="OrthoDB" id="5524362at2"/>
<organism evidence="2 3">
    <name type="scientific">Kibdelosporangium aridum</name>
    <dbReference type="NCBI Taxonomy" id="2030"/>
    <lineage>
        <taxon>Bacteria</taxon>
        <taxon>Bacillati</taxon>
        <taxon>Actinomycetota</taxon>
        <taxon>Actinomycetes</taxon>
        <taxon>Pseudonocardiales</taxon>
        <taxon>Pseudonocardiaceae</taxon>
        <taxon>Kibdelosporangium</taxon>
    </lineage>
</organism>
<reference evidence="2 3" key="1">
    <citation type="submission" date="2017-04" db="EMBL/GenBank/DDBJ databases">
        <authorList>
            <person name="Afonso C.L."/>
            <person name="Miller P.J."/>
            <person name="Scott M.A."/>
            <person name="Spackman E."/>
            <person name="Goraichik I."/>
            <person name="Dimitrov K.M."/>
            <person name="Suarez D.L."/>
            <person name="Swayne D.E."/>
        </authorList>
    </citation>
    <scope>NUCLEOTIDE SEQUENCE [LARGE SCALE GENOMIC DNA]</scope>
    <source>
        <strain evidence="2 3">DSM 43828</strain>
    </source>
</reference>
<dbReference type="AlphaFoldDB" id="A0A1W2FUI2"/>